<dbReference type="InterPro" id="IPR038726">
    <property type="entry name" value="PDDEXK_AddAB-type"/>
</dbReference>
<protein>
    <recommendedName>
        <fullName evidence="1">PD-(D/E)XK endonuclease-like domain-containing protein</fullName>
    </recommendedName>
</protein>
<proteinExistence type="predicted"/>
<dbReference type="EMBL" id="SNRY01000164">
    <property type="protein sequence ID" value="KAA6345588.1"/>
    <property type="molecule type" value="Genomic_DNA"/>
</dbReference>
<dbReference type="Gene3D" id="3.90.320.10">
    <property type="match status" value="1"/>
</dbReference>
<name>A0A5J4SI73_9ZZZZ</name>
<accession>A0A5J4SI73</accession>
<sequence length="103" mass="12096">MSLSFNFQTFLYAAIMIRIQKLKVAPAFLYINRASSESYSPVVAMGEPRKPKISINDFSIYEEEFRERLQMLLEGIYDLQEPFTQTPYTEKCPYCNFKGICER</sequence>
<organism evidence="2">
    <name type="scientific">termite gut metagenome</name>
    <dbReference type="NCBI Taxonomy" id="433724"/>
    <lineage>
        <taxon>unclassified sequences</taxon>
        <taxon>metagenomes</taxon>
        <taxon>organismal metagenomes</taxon>
    </lineage>
</organism>
<reference evidence="2" key="1">
    <citation type="submission" date="2019-03" db="EMBL/GenBank/DDBJ databases">
        <title>Single cell metagenomics reveals metabolic interactions within the superorganism composed of flagellate Streblomastix strix and complex community of Bacteroidetes bacteria on its surface.</title>
        <authorList>
            <person name="Treitli S.C."/>
            <person name="Kolisko M."/>
            <person name="Husnik F."/>
            <person name="Keeling P."/>
            <person name="Hampl V."/>
        </authorList>
    </citation>
    <scope>NUCLEOTIDE SEQUENCE</scope>
    <source>
        <strain evidence="2">STM</strain>
    </source>
</reference>
<dbReference type="Pfam" id="PF12705">
    <property type="entry name" value="PDDEXK_1"/>
    <property type="match status" value="1"/>
</dbReference>
<dbReference type="InterPro" id="IPR011604">
    <property type="entry name" value="PDDEXK-like_dom_sf"/>
</dbReference>
<dbReference type="AlphaFoldDB" id="A0A5J4SI73"/>
<evidence type="ECO:0000313" key="2">
    <source>
        <dbReference type="EMBL" id="KAA6345588.1"/>
    </source>
</evidence>
<evidence type="ECO:0000259" key="1">
    <source>
        <dbReference type="Pfam" id="PF12705"/>
    </source>
</evidence>
<comment type="caution">
    <text evidence="2">The sequence shown here is derived from an EMBL/GenBank/DDBJ whole genome shotgun (WGS) entry which is preliminary data.</text>
</comment>
<feature type="domain" description="PD-(D/E)XK endonuclease-like" evidence="1">
    <location>
        <begin position="6"/>
        <end position="102"/>
    </location>
</feature>
<gene>
    <name evidence="2" type="ORF">EZS27_006853</name>
</gene>